<evidence type="ECO:0000313" key="3">
    <source>
        <dbReference type="EMBL" id="MBY4891399.1"/>
    </source>
</evidence>
<dbReference type="SUPFAM" id="SSF48317">
    <property type="entry name" value="Acid phosphatase/Vanadium-dependent haloperoxidase"/>
    <property type="match status" value="1"/>
</dbReference>
<protein>
    <submittedName>
        <fullName evidence="4">Phosphatase PAP2 family protein</fullName>
    </submittedName>
</protein>
<sequence>MGHATTAGPWTWDQAGPQPKPLAFNDPANLHTWSADVRVMIIVQEIAATLAVRPVSGTPDAVSVGLHDGTEIARLDRPGVETFAKQLNYLEYYADQRSERTAEILSELTDLITPFGAVLPLHPGRHRWTYELIQTALEAISLIEMQCKHLLACRRPNEFSAQIQPMIQTPGHGSLPSGHATEAFLVATILRDLSHCAQHRPHLADQQLLRHAARIAQNRTAAGVHFPVDSAAGATLGVSLGGYILEMAGSAGHAHGWHCASDTYGGADFTYESVEGIFGSDPLNVDDPSTNTSVTYATPVSYSLQTHPATLALTQLYTLAKAEWTTATAPQAQG</sequence>
<evidence type="ECO:0000256" key="1">
    <source>
        <dbReference type="SAM" id="MobiDB-lite"/>
    </source>
</evidence>
<proteinExistence type="predicted"/>
<feature type="domain" description="Phosphatidic acid phosphatase type 2/haloperoxidase" evidence="2">
    <location>
        <begin position="147"/>
        <end position="245"/>
    </location>
</feature>
<dbReference type="EMBL" id="JAIMBW010000001">
    <property type="protein sequence ID" value="MBY4891399.1"/>
    <property type="molecule type" value="Genomic_DNA"/>
</dbReference>
<dbReference type="EMBL" id="CP078073">
    <property type="protein sequence ID" value="QXL88193.1"/>
    <property type="molecule type" value="Genomic_DNA"/>
</dbReference>
<feature type="region of interest" description="Disordered" evidence="1">
    <location>
        <begin position="1"/>
        <end position="23"/>
    </location>
</feature>
<reference evidence="4 5" key="1">
    <citation type="submission" date="2021-07" db="EMBL/GenBank/DDBJ databases">
        <title>Karlodiniumbacter phycospheric gen. nov., sp. nov., a phycosphere bacterium isolated from karlodinium veneficum.</title>
        <authorList>
            <person name="Peng Y."/>
            <person name="Jiang L."/>
            <person name="Lee J."/>
        </authorList>
    </citation>
    <scope>NUCLEOTIDE SEQUENCE</scope>
    <source>
        <strain evidence="4 5">N5</strain>
    </source>
</reference>
<evidence type="ECO:0000313" key="5">
    <source>
        <dbReference type="Proteomes" id="UP000693972"/>
    </source>
</evidence>
<dbReference type="Pfam" id="PF01569">
    <property type="entry name" value="PAP2"/>
    <property type="match status" value="1"/>
</dbReference>
<dbReference type="Proteomes" id="UP000693972">
    <property type="component" value="Unassembled WGS sequence"/>
</dbReference>
<dbReference type="RefSeq" id="WP_257891276.1">
    <property type="nucleotide sequence ID" value="NZ_JAIMBW010000001.1"/>
</dbReference>
<gene>
    <name evidence="3" type="ORF">KUL25_01325</name>
    <name evidence="4" type="ORF">KUL25_01330</name>
</gene>
<dbReference type="InterPro" id="IPR036938">
    <property type="entry name" value="PAP2/HPO_sf"/>
</dbReference>
<dbReference type="Gene3D" id="1.20.144.10">
    <property type="entry name" value="Phosphatidic acid phosphatase type 2/haloperoxidase"/>
    <property type="match status" value="1"/>
</dbReference>
<evidence type="ECO:0000313" key="4">
    <source>
        <dbReference type="EMBL" id="QXL88193.1"/>
    </source>
</evidence>
<keyword evidence="5" id="KW-1185">Reference proteome</keyword>
<organism evidence="4">
    <name type="scientific">Gymnodinialimonas phycosphaerae</name>
    <dbReference type="NCBI Taxonomy" id="2841589"/>
    <lineage>
        <taxon>Bacteria</taxon>
        <taxon>Pseudomonadati</taxon>
        <taxon>Pseudomonadota</taxon>
        <taxon>Alphaproteobacteria</taxon>
        <taxon>Rhodobacterales</taxon>
        <taxon>Paracoccaceae</taxon>
        <taxon>Gymnodinialimonas</taxon>
    </lineage>
</organism>
<evidence type="ECO:0000259" key="2">
    <source>
        <dbReference type="Pfam" id="PF01569"/>
    </source>
</evidence>
<name>A0A975YG87_9RHOB</name>
<dbReference type="AlphaFoldDB" id="A0A975YG87"/>
<dbReference type="InterPro" id="IPR000326">
    <property type="entry name" value="PAP2/HPO"/>
</dbReference>
<accession>A0A975YG87</accession>